<dbReference type="InterPro" id="IPR002938">
    <property type="entry name" value="FAD-bd"/>
</dbReference>
<sequence length="551" mass="59991">MPLSVEPATHDVAIVGLGPVGAIFANLLAQEGLSIAVVERAAGIYDKPRAITLDHEALRVLQAIGLGAFMEQAIAPHNGSHYLGVDGELIKIFDPMPPPFPLGWTPNVTFVQPEMEHALRDRLAGSANAELALAATGMSLRQDDDAVMLTARRESGEELVIRARYLAGCDGANSFVRKQLGVGLEDLAFDEWWMVVDTLTSEPDKRPAKTFQYCWPGRPGTFVPGPRNLRRWEIKLLPGEDPEAAGAPDNVVKLLEGFTDISDLTIWRSAVYRFHALLGQRWRDRRVLLMGDAVHQTPPFLGQGLCAGIRDAANLAWKLRLVLRGDAEDTLLDSYEIERKPHVRAVVASAKEFGKIIGELDPVAAAARDVRLRADLKAGRAETIRQKFIPDLASGLIASDAKLAGRLFVQPHVMAPDGSMCRLDDLLKREFAIVAAAATPMAWLSDASRAAWRRLAGERVVITTSGESADADGVLTVVERDGLFAGWMRDNAVAAVIVRPDRYVFAAADSADELNMLVEQLLQNLSAGRQSFQDVALSVPPDQRTSGGNRE</sequence>
<dbReference type="InterPro" id="IPR036188">
    <property type="entry name" value="FAD/NAD-bd_sf"/>
</dbReference>
<comment type="caution">
    <text evidence="3">The sequence shown here is derived from an EMBL/GenBank/DDBJ whole genome shotgun (WGS) entry which is preliminary data.</text>
</comment>
<dbReference type="Gene3D" id="3.50.50.60">
    <property type="entry name" value="FAD/NAD(P)-binding domain"/>
    <property type="match status" value="1"/>
</dbReference>
<dbReference type="SUPFAM" id="SSF51905">
    <property type="entry name" value="FAD/NAD(P)-binding domain"/>
    <property type="match status" value="1"/>
</dbReference>
<dbReference type="Proteomes" id="UP001315278">
    <property type="component" value="Unassembled WGS sequence"/>
</dbReference>
<evidence type="ECO:0000313" key="4">
    <source>
        <dbReference type="Proteomes" id="UP001315278"/>
    </source>
</evidence>
<reference evidence="4" key="1">
    <citation type="journal article" date="2021" name="ISME J.">
        <title>Evolutionary origin and ecological implication of a unique nif island in free-living Bradyrhizobium lineages.</title>
        <authorList>
            <person name="Tao J."/>
        </authorList>
    </citation>
    <scope>NUCLEOTIDE SEQUENCE [LARGE SCALE GENOMIC DNA]</scope>
    <source>
        <strain evidence="4">SZCCT0434</strain>
    </source>
</reference>
<dbReference type="NCBIfam" id="NF004829">
    <property type="entry name" value="PRK06183.1-3"/>
    <property type="match status" value="1"/>
</dbReference>
<dbReference type="PANTHER" id="PTHR43476">
    <property type="entry name" value="3-(3-HYDROXY-PHENYL)PROPIONATE/3-HYDROXYCINNAMIC ACID HYDROXYLASE"/>
    <property type="match status" value="1"/>
</dbReference>
<dbReference type="Gene3D" id="3.40.30.120">
    <property type="match status" value="1"/>
</dbReference>
<dbReference type="PRINTS" id="PR00420">
    <property type="entry name" value="RNGMNOXGNASE"/>
</dbReference>
<evidence type="ECO:0000313" key="3">
    <source>
        <dbReference type="EMBL" id="MBR0795480.1"/>
    </source>
</evidence>
<evidence type="ECO:0000259" key="2">
    <source>
        <dbReference type="Pfam" id="PF01494"/>
    </source>
</evidence>
<dbReference type="InterPro" id="IPR050631">
    <property type="entry name" value="PheA/TfdB_FAD_monoxygenase"/>
</dbReference>
<dbReference type="RefSeq" id="WP_212492315.1">
    <property type="nucleotide sequence ID" value="NZ_JAFCJH010000007.1"/>
</dbReference>
<evidence type="ECO:0000256" key="1">
    <source>
        <dbReference type="ARBA" id="ARBA00023002"/>
    </source>
</evidence>
<keyword evidence="1" id="KW-0560">Oxidoreductase</keyword>
<protein>
    <submittedName>
        <fullName evidence="3">Bifunctional 3-(3-hydroxy-phenyl)propionate/3-hydroxycinnamic acid hydroxylase</fullName>
    </submittedName>
</protein>
<name>A0ABS5FFC6_9BRAD</name>
<dbReference type="Gene3D" id="3.30.70.2450">
    <property type="match status" value="1"/>
</dbReference>
<accession>A0ABS5FFC6</accession>
<dbReference type="PANTHER" id="PTHR43476:SF3">
    <property type="entry name" value="FAD-BINDING MONOOXYGENASE"/>
    <property type="match status" value="1"/>
</dbReference>
<proteinExistence type="predicted"/>
<gene>
    <name evidence="3" type="ORF">JQ615_08770</name>
</gene>
<organism evidence="3 4">
    <name type="scientific">Bradyrhizobium jicamae</name>
    <dbReference type="NCBI Taxonomy" id="280332"/>
    <lineage>
        <taxon>Bacteria</taxon>
        <taxon>Pseudomonadati</taxon>
        <taxon>Pseudomonadota</taxon>
        <taxon>Alphaproteobacteria</taxon>
        <taxon>Hyphomicrobiales</taxon>
        <taxon>Nitrobacteraceae</taxon>
        <taxon>Bradyrhizobium</taxon>
    </lineage>
</organism>
<keyword evidence="4" id="KW-1185">Reference proteome</keyword>
<feature type="domain" description="FAD-binding" evidence="2">
    <location>
        <begin position="11"/>
        <end position="349"/>
    </location>
</feature>
<dbReference type="EMBL" id="JAFCJH010000007">
    <property type="protein sequence ID" value="MBR0795480.1"/>
    <property type="molecule type" value="Genomic_DNA"/>
</dbReference>
<dbReference type="Pfam" id="PF01494">
    <property type="entry name" value="FAD_binding_3"/>
    <property type="match status" value="1"/>
</dbReference>